<dbReference type="SUPFAM" id="SSF54001">
    <property type="entry name" value="Cysteine proteinases"/>
    <property type="match status" value="1"/>
</dbReference>
<organism evidence="10">
    <name type="scientific">Rhodnius prolixus</name>
    <name type="common">Triatomid bug</name>
    <dbReference type="NCBI Taxonomy" id="13249"/>
    <lineage>
        <taxon>Eukaryota</taxon>
        <taxon>Metazoa</taxon>
        <taxon>Ecdysozoa</taxon>
        <taxon>Arthropoda</taxon>
        <taxon>Hexapoda</taxon>
        <taxon>Insecta</taxon>
        <taxon>Pterygota</taxon>
        <taxon>Neoptera</taxon>
        <taxon>Paraneoptera</taxon>
        <taxon>Hemiptera</taxon>
        <taxon>Heteroptera</taxon>
        <taxon>Panheteroptera</taxon>
        <taxon>Cimicomorpha</taxon>
        <taxon>Reduviidae</taxon>
        <taxon>Triatominae</taxon>
        <taxon>Rhodnius</taxon>
    </lineage>
</organism>
<reference evidence="10" key="1">
    <citation type="submission" date="2013-04" db="EMBL/GenBank/DDBJ databases">
        <title>An insight into the transcriptome of the digestive tract of the blood sucking bug, Rhodnius prolixus.</title>
        <authorList>
            <person name="Ribeiro J.M.C."/>
            <person name="Genta F.A."/>
            <person name="Sorgine M.H.F."/>
            <person name="Paiva-Silva G.O."/>
            <person name="Majerowicz D."/>
            <person name="Medeiros M."/>
            <person name="Koerich L."/>
            <person name="Terra W.R."/>
            <person name="Ferreira C."/>
            <person name="Pimentel A.C."/>
            <person name="Bisch P.M."/>
            <person name="Diniz M.M.P."/>
            <person name="Nascimento R."/>
            <person name="Salmon D."/>
            <person name="Silber A.M."/>
            <person name="Alves M."/>
            <person name="Oliveira M.F."/>
            <person name="Gondim K.C."/>
            <person name="Silva Neto M.A.C."/>
            <person name="Atella G.C."/>
            <person name="Araujo H."/>
            <person name="Dias F.S."/>
            <person name="Polycarpo C.R."/>
            <person name="Fampa P."/>
            <person name="Melo A.C."/>
            <person name="Tanaka A.S."/>
            <person name="Balczun C."/>
            <person name="Oliveira J.H.M."/>
            <person name="Goncalves R."/>
            <person name="Lazoski C."/>
            <person name="Pereira M.A."/>
            <person name="Rivera-Pomar R."/>
            <person name="Diambra L."/>
            <person name="Schaub G.A."/>
            <person name="Garcia E.S."/>
            <person name="Azambuja P."/>
            <person name="Braz G.R.C."/>
            <person name="Oliveira P.L."/>
        </authorList>
    </citation>
    <scope>NUCLEOTIDE SEQUENCE</scope>
</reference>
<dbReference type="AlphaFoldDB" id="R4FLM6"/>
<dbReference type="InterPro" id="IPR038765">
    <property type="entry name" value="Papain-like_cys_pep_sf"/>
</dbReference>
<dbReference type="Proteomes" id="UP000015103">
    <property type="component" value="Unassembled WGS sequence"/>
</dbReference>
<dbReference type="InterPro" id="IPR025660">
    <property type="entry name" value="Pept_his_AS"/>
</dbReference>
<dbReference type="InterPro" id="IPR025661">
    <property type="entry name" value="Pept_asp_AS"/>
</dbReference>
<evidence type="ECO:0000256" key="7">
    <source>
        <dbReference type="SAM" id="SignalP"/>
    </source>
</evidence>
<keyword evidence="7" id="KW-0732">Signal</keyword>
<dbReference type="InterPro" id="IPR013201">
    <property type="entry name" value="Prot_inhib_I29"/>
</dbReference>
<keyword evidence="4" id="KW-0788">Thiol protease</keyword>
<evidence type="ECO:0000256" key="6">
    <source>
        <dbReference type="ARBA" id="ARBA00023157"/>
    </source>
</evidence>
<dbReference type="EMBL" id="ACPB03002357">
    <property type="status" value="NOT_ANNOTATED_CDS"/>
    <property type="molecule type" value="Genomic_DNA"/>
</dbReference>
<comment type="similarity">
    <text evidence="1">Belongs to the peptidase C1 family.</text>
</comment>
<reference evidence="12" key="2">
    <citation type="submission" date="2015-04" db="EMBL/GenBank/DDBJ databases">
        <authorList>
            <person name="Wilson R.K."/>
            <person name="Warren W."/>
            <person name="Dotson E."/>
            <person name="Oliveira P.L."/>
        </authorList>
    </citation>
    <scope>NUCLEOTIDE SEQUENCE</scope>
</reference>
<keyword evidence="5" id="KW-0865">Zymogen</keyword>
<dbReference type="VEuPathDB" id="VectorBase:RPRC015288"/>
<name>R4FLM6_RHOPR</name>
<dbReference type="PROSITE" id="PS00639">
    <property type="entry name" value="THIOL_PROTEASE_HIS"/>
    <property type="match status" value="1"/>
</dbReference>
<dbReference type="Gene3D" id="3.90.70.10">
    <property type="entry name" value="Cysteine proteinases"/>
    <property type="match status" value="1"/>
</dbReference>
<dbReference type="FunFam" id="3.90.70.10:FF:000006">
    <property type="entry name" value="Cathepsin S"/>
    <property type="match status" value="1"/>
</dbReference>
<evidence type="ECO:0000259" key="9">
    <source>
        <dbReference type="SMART" id="SM00848"/>
    </source>
</evidence>
<feature type="chain" id="PRO_5013983914" evidence="7">
    <location>
        <begin position="18"/>
        <end position="329"/>
    </location>
</feature>
<dbReference type="Pfam" id="PF00112">
    <property type="entry name" value="Peptidase_C1"/>
    <property type="match status" value="1"/>
</dbReference>
<evidence type="ECO:0000256" key="1">
    <source>
        <dbReference type="ARBA" id="ARBA00008455"/>
    </source>
</evidence>
<evidence type="ECO:0000256" key="2">
    <source>
        <dbReference type="ARBA" id="ARBA00022670"/>
    </source>
</evidence>
<dbReference type="GO" id="GO:0008234">
    <property type="term" value="F:cysteine-type peptidase activity"/>
    <property type="evidence" value="ECO:0007669"/>
    <property type="project" value="UniProtKB-KW"/>
</dbReference>
<dbReference type="PANTHER" id="PTHR12411">
    <property type="entry name" value="CYSTEINE PROTEASE FAMILY C1-RELATED"/>
    <property type="match status" value="1"/>
</dbReference>
<dbReference type="SMART" id="SM00645">
    <property type="entry name" value="Pept_C1"/>
    <property type="match status" value="1"/>
</dbReference>
<dbReference type="SMART" id="SM00848">
    <property type="entry name" value="Inhibitor_I29"/>
    <property type="match status" value="1"/>
</dbReference>
<keyword evidence="2" id="KW-0645">Protease</keyword>
<feature type="signal peptide" evidence="7">
    <location>
        <begin position="1"/>
        <end position="17"/>
    </location>
</feature>
<dbReference type="PRINTS" id="PR00705">
    <property type="entry name" value="PAPAIN"/>
</dbReference>
<dbReference type="OMA" id="HEFTSHY"/>
<keyword evidence="6" id="KW-1015">Disulfide bond</keyword>
<dbReference type="HOGENOM" id="CLU_012184_1_2_1"/>
<keyword evidence="3" id="KW-0378">Hydrolase</keyword>
<evidence type="ECO:0000313" key="12">
    <source>
        <dbReference type="Proteomes" id="UP000015103"/>
    </source>
</evidence>
<dbReference type="InterPro" id="IPR039417">
    <property type="entry name" value="Peptidase_C1A_papain-like"/>
</dbReference>
<dbReference type="InterPro" id="IPR013128">
    <property type="entry name" value="Peptidase_C1A"/>
</dbReference>
<sequence>MKGALLVAILSVFKANALLKDEWESFTKMHGKKYNDSIEEVIRMNIFAANKEMIDNHNNNFELGKHSYKLKMNSYGDLMSHEFTSLLNGFRINLPKYVTTNTSFLPFKNATLPEYVDWREYGAVTPIKNQGPCGSCWAFSTTGALEGQHFMKTGTLVSMSEQNLIDCSSSYGNDGCKGGFIDMAFKYIKENSGIDSETSYPYEAKVDVCRYNAVNAVTSDIGYIDLPEGEENVLKEAAAMIGPISVGIDASTKAFQFYSEGVFYDPECSKTNLDHAVLVVGYGTNYPGDDYWIVKNSWGEQWGEKGYIKMARNKDNNCGIATAASFPLV</sequence>
<feature type="domain" description="Peptidase C1A papain C-terminal" evidence="8">
    <location>
        <begin position="112"/>
        <end position="328"/>
    </location>
</feature>
<evidence type="ECO:0000256" key="3">
    <source>
        <dbReference type="ARBA" id="ARBA00022801"/>
    </source>
</evidence>
<dbReference type="STRING" id="13249.R4FLM6"/>
<dbReference type="GO" id="GO:0006508">
    <property type="term" value="P:proteolysis"/>
    <property type="evidence" value="ECO:0007669"/>
    <property type="project" value="UniProtKB-KW"/>
</dbReference>
<dbReference type="RefSeq" id="XP_073995807.1">
    <property type="nucleotide sequence ID" value="XM_074139706.1"/>
</dbReference>
<evidence type="ECO:0000313" key="10">
    <source>
        <dbReference type="EMBL" id="JAA75446.1"/>
    </source>
</evidence>
<accession>R4FLM6</accession>
<dbReference type="Pfam" id="PF08246">
    <property type="entry name" value="Inhibitor_I29"/>
    <property type="match status" value="1"/>
</dbReference>
<proteinExistence type="evidence at transcript level"/>
<dbReference type="CDD" id="cd02248">
    <property type="entry name" value="Peptidase_C1A"/>
    <property type="match status" value="1"/>
</dbReference>
<dbReference type="GeneID" id="141460063"/>
<dbReference type="EMBL" id="GAHY01002064">
    <property type="protein sequence ID" value="JAA75446.1"/>
    <property type="molecule type" value="mRNA"/>
</dbReference>
<evidence type="ECO:0000259" key="8">
    <source>
        <dbReference type="SMART" id="SM00645"/>
    </source>
</evidence>
<reference evidence="11" key="3">
    <citation type="submission" date="2015-05" db="UniProtKB">
        <authorList>
            <consortium name="EnsemblMetazoa"/>
        </authorList>
    </citation>
    <scope>IDENTIFICATION</scope>
</reference>
<dbReference type="PROSITE" id="PS00640">
    <property type="entry name" value="THIOL_PROTEASE_ASN"/>
    <property type="match status" value="1"/>
</dbReference>
<dbReference type="EnsemblMetazoa" id="RPRC015288-RA">
    <property type="protein sequence ID" value="RPRC015288-PA"/>
    <property type="gene ID" value="RPRC015288"/>
</dbReference>
<dbReference type="InterPro" id="IPR000169">
    <property type="entry name" value="Pept_cys_AS"/>
</dbReference>
<dbReference type="EMBL" id="ACPB03002356">
    <property type="status" value="NOT_ANNOTATED_CDS"/>
    <property type="molecule type" value="Genomic_DNA"/>
</dbReference>
<dbReference type="PROSITE" id="PS00139">
    <property type="entry name" value="THIOL_PROTEASE_CYS"/>
    <property type="match status" value="1"/>
</dbReference>
<protein>
    <submittedName>
        <fullName evidence="10 11">Putative cysteine proteinase cathepsin f</fullName>
    </submittedName>
</protein>
<evidence type="ECO:0000313" key="11">
    <source>
        <dbReference type="EnsemblMetazoa" id="RPRC015288-PA"/>
    </source>
</evidence>
<feature type="domain" description="Cathepsin propeptide inhibitor" evidence="9">
    <location>
        <begin position="23"/>
        <end position="83"/>
    </location>
</feature>
<keyword evidence="12" id="KW-1185">Reference proteome</keyword>
<evidence type="ECO:0000256" key="4">
    <source>
        <dbReference type="ARBA" id="ARBA00022807"/>
    </source>
</evidence>
<dbReference type="eggNOG" id="KOG1543">
    <property type="taxonomic scope" value="Eukaryota"/>
</dbReference>
<dbReference type="InterPro" id="IPR000668">
    <property type="entry name" value="Peptidase_C1A_C"/>
</dbReference>
<dbReference type="InParanoid" id="R4FLM6"/>
<evidence type="ECO:0000256" key="5">
    <source>
        <dbReference type="ARBA" id="ARBA00023145"/>
    </source>
</evidence>